<evidence type="ECO:0000313" key="1">
    <source>
        <dbReference type="EMBL" id="SEW52769.1"/>
    </source>
</evidence>
<dbReference type="Proteomes" id="UP000199310">
    <property type="component" value="Unassembled WGS sequence"/>
</dbReference>
<name>A0A1I0S9K2_9BACT</name>
<sequence>MAAAKLEIEISTGAKDLEVLKGKDLTIIEELSLILFKPLSLKFLKDFTHLKKLMISGTVKDYSPLAGCDTLEILHLSGGTIDELDFIRTLSIHTLILEASKSRVDTLVIPNLTSLENIRISEVGSMADLSFLSDFSSLKSIALFHLKSEQLFEGSALHQLERLYLTNMFNLKDLSRLKSFPSLQLLYIHQFFVNRKVKIDAKAALFKIAPELKNIDTIRLKINEEEYVNTSGEWVSHTDK</sequence>
<dbReference type="AlphaFoldDB" id="A0A1I0S9K2"/>
<evidence type="ECO:0000313" key="2">
    <source>
        <dbReference type="Proteomes" id="UP000199310"/>
    </source>
</evidence>
<organism evidence="1 2">
    <name type="scientific">Chitinophaga arvensicola</name>
    <dbReference type="NCBI Taxonomy" id="29529"/>
    <lineage>
        <taxon>Bacteria</taxon>
        <taxon>Pseudomonadati</taxon>
        <taxon>Bacteroidota</taxon>
        <taxon>Chitinophagia</taxon>
        <taxon>Chitinophagales</taxon>
        <taxon>Chitinophagaceae</taxon>
        <taxon>Chitinophaga</taxon>
    </lineage>
</organism>
<reference evidence="2" key="1">
    <citation type="submission" date="2016-10" db="EMBL/GenBank/DDBJ databases">
        <authorList>
            <person name="Varghese N."/>
            <person name="Submissions S."/>
        </authorList>
    </citation>
    <scope>NUCLEOTIDE SEQUENCE [LARGE SCALE GENOMIC DNA]</scope>
    <source>
        <strain evidence="2">DSM 3695</strain>
    </source>
</reference>
<dbReference type="InterPro" id="IPR032675">
    <property type="entry name" value="LRR_dom_sf"/>
</dbReference>
<dbReference type="Gene3D" id="3.80.10.10">
    <property type="entry name" value="Ribonuclease Inhibitor"/>
    <property type="match status" value="1"/>
</dbReference>
<accession>A0A1I0S9K2</accession>
<dbReference type="OrthoDB" id="703796at2"/>
<evidence type="ECO:0008006" key="3">
    <source>
        <dbReference type="Google" id="ProtNLM"/>
    </source>
</evidence>
<dbReference type="RefSeq" id="WP_089899596.1">
    <property type="nucleotide sequence ID" value="NZ_FOJG01000002.1"/>
</dbReference>
<gene>
    <name evidence="1" type="ORF">SAMN04488122_5101</name>
</gene>
<dbReference type="SUPFAM" id="SSF52058">
    <property type="entry name" value="L domain-like"/>
    <property type="match status" value="1"/>
</dbReference>
<keyword evidence="2" id="KW-1185">Reference proteome</keyword>
<dbReference type="STRING" id="29529.SAMN04488122_5101"/>
<dbReference type="EMBL" id="FOJG01000002">
    <property type="protein sequence ID" value="SEW52769.1"/>
    <property type="molecule type" value="Genomic_DNA"/>
</dbReference>
<proteinExistence type="predicted"/>
<protein>
    <recommendedName>
        <fullName evidence="3">Leucine rich repeat-containing protein</fullName>
    </recommendedName>
</protein>